<dbReference type="Pfam" id="PF09972">
    <property type="entry name" value="DUF2207"/>
    <property type="match status" value="1"/>
</dbReference>
<proteinExistence type="predicted"/>
<feature type="transmembrane region" description="Helical" evidence="1">
    <location>
        <begin position="426"/>
        <end position="448"/>
    </location>
</feature>
<feature type="domain" description="DUF2207" evidence="2">
    <location>
        <begin position="36"/>
        <end position="222"/>
    </location>
</feature>
<feature type="transmembrane region" description="Helical" evidence="1">
    <location>
        <begin position="266"/>
        <end position="287"/>
    </location>
</feature>
<dbReference type="Pfam" id="PF20990">
    <property type="entry name" value="DUF2207_C"/>
    <property type="match status" value="1"/>
</dbReference>
<keyword evidence="1" id="KW-0472">Membrane</keyword>
<dbReference type="Proteomes" id="UP000283633">
    <property type="component" value="Unassembled WGS sequence"/>
</dbReference>
<evidence type="ECO:0000256" key="1">
    <source>
        <dbReference type="SAM" id="Phobius"/>
    </source>
</evidence>
<feature type="transmembrane region" description="Helical" evidence="1">
    <location>
        <begin position="454"/>
        <end position="473"/>
    </location>
</feature>
<protein>
    <submittedName>
        <fullName evidence="4">DUF2207 domain-containing protein</fullName>
    </submittedName>
</protein>
<sequence>MQKSRRWGWLVGLCGLVAFITWLGLGPVFARADYRVDDYHVNVNVQPDGSAQVTQTMAYEFYDDYHGVFNVQDLRGISGAKLETVTTKLNGGPQKVAHAATDGANNTYSLSQNKQRMRIKLYRQVRDADVLRVAYKYQLYGVVTNYADTAELNWKVIGNGWDVALQHGKITIQLPSKNVTTLQAWTHGPLSGHTTVDHKNGRVTLTVQRNPANRFVESHLLFPTSVTATNQRTSSKKRKATVQKQEAALARQANQRRQRSQLLRRVSVVAAGVVWVLIVAGYLWWFYRHPANSHQKPLPLAHSFDVPPVSPAVAQALLTGRAPDTKALTGEILRAAADHEIRIESATDKHRPVVVLTKLKTIHNSFLANCFTTVAPSGTFRLTELKKYGQRDQSGRVNGWFSKWQRTVNQDVAVYRDETNAAIQHYTLGGAIMVTITGIIASGLGTLLSAHVALAMGSVAAIGAVAFWVTWLVRRRQVLTNTDAGLQLINQISGLRRMLKDIGHFNTAEVGDLILWEQLLPYAAAFGLAKKVTAQLAVDFGTDALATGMALYYPLFYANGGAQVDLSGVISNSFSGAISASVDASSSSGASGGFSGGSSGGFGGGSGGGAF</sequence>
<evidence type="ECO:0000313" key="4">
    <source>
        <dbReference type="EMBL" id="RRK11309.1"/>
    </source>
</evidence>
<name>A0A3R8KJX6_9LACO</name>
<reference evidence="4 5" key="1">
    <citation type="submission" date="2018-08" db="EMBL/GenBank/DDBJ databases">
        <title>Genome Lactobacillus garii FI11369.</title>
        <authorList>
            <person name="Diaz M."/>
            <person name="Narbad A."/>
        </authorList>
    </citation>
    <scope>NUCLEOTIDE SEQUENCE [LARGE SCALE GENOMIC DNA]</scope>
    <source>
        <strain evidence="4 5">FI11369</strain>
    </source>
</reference>
<evidence type="ECO:0000313" key="5">
    <source>
        <dbReference type="Proteomes" id="UP000283633"/>
    </source>
</evidence>
<dbReference type="EMBL" id="QWZQ01000006">
    <property type="protein sequence ID" value="RRK11309.1"/>
    <property type="molecule type" value="Genomic_DNA"/>
</dbReference>
<dbReference type="RefSeq" id="WP_125071391.1">
    <property type="nucleotide sequence ID" value="NZ_QWZQ01000006.1"/>
</dbReference>
<feature type="domain" description="Predicted membrane protein YciQ-like C-terminal" evidence="3">
    <location>
        <begin position="302"/>
        <end position="536"/>
    </location>
</feature>
<dbReference type="AlphaFoldDB" id="A0A3R8KJX6"/>
<keyword evidence="5" id="KW-1185">Reference proteome</keyword>
<accession>A0A3R8KJX6</accession>
<evidence type="ECO:0000259" key="2">
    <source>
        <dbReference type="Pfam" id="PF09972"/>
    </source>
</evidence>
<dbReference type="InterPro" id="IPR048389">
    <property type="entry name" value="YciQ-like_C"/>
</dbReference>
<organism evidence="4 5">
    <name type="scientific">Lactiplantibacillus garii</name>
    <dbReference type="NCBI Taxonomy" id="2306423"/>
    <lineage>
        <taxon>Bacteria</taxon>
        <taxon>Bacillati</taxon>
        <taxon>Bacillota</taxon>
        <taxon>Bacilli</taxon>
        <taxon>Lactobacillales</taxon>
        <taxon>Lactobacillaceae</taxon>
        <taxon>Lactiplantibacillus</taxon>
    </lineage>
</organism>
<comment type="caution">
    <text evidence="4">The sequence shown here is derived from an EMBL/GenBank/DDBJ whole genome shotgun (WGS) entry which is preliminary data.</text>
</comment>
<gene>
    <name evidence="4" type="ORF">D1831_02720</name>
</gene>
<keyword evidence="1" id="KW-1133">Transmembrane helix</keyword>
<dbReference type="InterPro" id="IPR018702">
    <property type="entry name" value="DUF2207"/>
</dbReference>
<evidence type="ECO:0000259" key="3">
    <source>
        <dbReference type="Pfam" id="PF20990"/>
    </source>
</evidence>
<keyword evidence="1" id="KW-0812">Transmembrane</keyword>
<dbReference type="OrthoDB" id="2138002at2"/>